<gene>
    <name evidence="13" type="ORF">SAMN06297280_3576</name>
</gene>
<evidence type="ECO:0000259" key="12">
    <source>
        <dbReference type="Pfam" id="PF12693"/>
    </source>
</evidence>
<dbReference type="RefSeq" id="WP_097112767.1">
    <property type="nucleotide sequence ID" value="NZ_OBEB01000009.1"/>
</dbReference>
<comment type="similarity">
    <text evidence="2 10">Belongs to the GSP L family.</text>
</comment>
<dbReference type="OrthoDB" id="7011844at2"/>
<dbReference type="AlphaFoldDB" id="A0A285JGC5"/>
<reference evidence="14" key="1">
    <citation type="submission" date="2017-09" db="EMBL/GenBank/DDBJ databases">
        <authorList>
            <person name="Varghese N."/>
            <person name="Submissions S."/>
        </authorList>
    </citation>
    <scope>NUCLEOTIDE SEQUENCE [LARGE SCALE GENOMIC DNA]</scope>
    <source>
        <strain evidence="14">CGMCC 1.12461</strain>
    </source>
</reference>
<keyword evidence="4" id="KW-1003">Cell membrane</keyword>
<evidence type="ECO:0000256" key="10">
    <source>
        <dbReference type="PIRNR" id="PIRNR015761"/>
    </source>
</evidence>
<feature type="domain" description="GspL cytoplasmic actin-ATPase-like" evidence="11">
    <location>
        <begin position="5"/>
        <end position="235"/>
    </location>
</feature>
<protein>
    <recommendedName>
        <fullName evidence="10">Type II secretion system protein L</fullName>
        <shortName evidence="10">T2SS protein L</shortName>
    </recommendedName>
</protein>
<evidence type="ECO:0000256" key="3">
    <source>
        <dbReference type="ARBA" id="ARBA00022448"/>
    </source>
</evidence>
<dbReference type="CDD" id="cd24017">
    <property type="entry name" value="ASKHA_T2SSL_N"/>
    <property type="match status" value="1"/>
</dbReference>
<evidence type="ECO:0000313" key="13">
    <source>
        <dbReference type="EMBL" id="SNY59322.1"/>
    </source>
</evidence>
<evidence type="ECO:0000256" key="6">
    <source>
        <dbReference type="ARBA" id="ARBA00022692"/>
    </source>
</evidence>
<keyword evidence="8" id="KW-1133">Transmembrane helix</keyword>
<dbReference type="GO" id="GO:0015627">
    <property type="term" value="C:type II protein secretion system complex"/>
    <property type="evidence" value="ECO:0007669"/>
    <property type="project" value="InterPro"/>
</dbReference>
<dbReference type="PIRSF" id="PIRSF015761">
    <property type="entry name" value="Protein_L"/>
    <property type="match status" value="1"/>
</dbReference>
<evidence type="ECO:0000313" key="14">
    <source>
        <dbReference type="Proteomes" id="UP000219353"/>
    </source>
</evidence>
<keyword evidence="5" id="KW-0997">Cell inner membrane</keyword>
<dbReference type="Gene3D" id="3.30.1360.100">
    <property type="entry name" value="General secretion pathway protein M, EpsM"/>
    <property type="match status" value="1"/>
</dbReference>
<dbReference type="Pfam" id="PF12693">
    <property type="entry name" value="GspL_C"/>
    <property type="match status" value="1"/>
</dbReference>
<keyword evidence="7 10" id="KW-0653">Protein transport</keyword>
<dbReference type="GO" id="GO:0009276">
    <property type="term" value="C:Gram-negative-bacterium-type cell wall"/>
    <property type="evidence" value="ECO:0007669"/>
    <property type="project" value="InterPro"/>
</dbReference>
<evidence type="ECO:0000256" key="9">
    <source>
        <dbReference type="ARBA" id="ARBA00023136"/>
    </source>
</evidence>
<sequence>MSEQLIIRLGSRAGQTISWLVWASHSDEVIASGEVANAGELGQLAERLGTRPVVALVPASDVVLKHVSLPTRPTRQILQALPYMLEDEQAEDIDQLWLALGPLEQHEGQYQQQVAVVQRERMDGWLSWLQEAGFNVTRMLPDALLLPDNPLPACIELSEQWLIKQGPWQASAIDSSWWPQYLALAALPNIASYSPWPADIMQSQQSMEPELPLALLARQLQHISFTLLQGPYAPKRQTNKHWQQWRSTAALAGVCLVVYLLVQGFSIWQLDRQLTQVQQQSLAEYQQAFPGETIVNLSRQVEQKLATVGMGAESANFLNLLNALQRQLAEVGDINIDSLRFDAARTELRFSANAGGFQNFERLKTALEGAGYIIEQGALSNDGARVQGTVVMRSRT</sequence>
<proteinExistence type="inferred from homology"/>
<evidence type="ECO:0000256" key="8">
    <source>
        <dbReference type="ARBA" id="ARBA00022989"/>
    </source>
</evidence>
<dbReference type="Pfam" id="PF05134">
    <property type="entry name" value="T2SSL"/>
    <property type="match status" value="1"/>
</dbReference>
<dbReference type="Gene3D" id="3.30.420.380">
    <property type="match status" value="1"/>
</dbReference>
<dbReference type="Gene3D" id="3.30.420.370">
    <property type="match status" value="1"/>
</dbReference>
<dbReference type="EMBL" id="OBEB01000009">
    <property type="protein sequence ID" value="SNY59322.1"/>
    <property type="molecule type" value="Genomic_DNA"/>
</dbReference>
<keyword evidence="3 10" id="KW-0813">Transport</keyword>
<name>A0A285JGC5_9GAMM</name>
<evidence type="ECO:0000256" key="4">
    <source>
        <dbReference type="ARBA" id="ARBA00022475"/>
    </source>
</evidence>
<dbReference type="InterPro" id="IPR024230">
    <property type="entry name" value="GspL_cyto_dom"/>
</dbReference>
<keyword evidence="14" id="KW-1185">Reference proteome</keyword>
<organism evidence="13 14">
    <name type="scientific">Arsukibacterium tuosuense</name>
    <dbReference type="NCBI Taxonomy" id="1323745"/>
    <lineage>
        <taxon>Bacteria</taxon>
        <taxon>Pseudomonadati</taxon>
        <taxon>Pseudomonadota</taxon>
        <taxon>Gammaproteobacteria</taxon>
        <taxon>Chromatiales</taxon>
        <taxon>Chromatiaceae</taxon>
        <taxon>Arsukibacterium</taxon>
    </lineage>
</organism>
<accession>A0A285JGC5</accession>
<comment type="subcellular location">
    <subcellularLocation>
        <location evidence="1">Cell inner membrane</location>
        <topology evidence="1">Single-pass membrane protein</topology>
    </subcellularLocation>
</comment>
<dbReference type="InterPro" id="IPR025691">
    <property type="entry name" value="GspL_pp_dom"/>
</dbReference>
<dbReference type="GO" id="GO:0015628">
    <property type="term" value="P:protein secretion by the type II secretion system"/>
    <property type="evidence" value="ECO:0007669"/>
    <property type="project" value="InterPro"/>
</dbReference>
<evidence type="ECO:0000259" key="11">
    <source>
        <dbReference type="Pfam" id="PF05134"/>
    </source>
</evidence>
<dbReference type="NCBIfam" id="TIGR01709">
    <property type="entry name" value="typeII_sec_gspL"/>
    <property type="match status" value="1"/>
</dbReference>
<evidence type="ECO:0000256" key="5">
    <source>
        <dbReference type="ARBA" id="ARBA00022519"/>
    </source>
</evidence>
<evidence type="ECO:0000256" key="1">
    <source>
        <dbReference type="ARBA" id="ARBA00004377"/>
    </source>
</evidence>
<evidence type="ECO:0000256" key="7">
    <source>
        <dbReference type="ARBA" id="ARBA00022927"/>
    </source>
</evidence>
<keyword evidence="9" id="KW-0472">Membrane</keyword>
<dbReference type="GO" id="GO:0005886">
    <property type="term" value="C:plasma membrane"/>
    <property type="evidence" value="ECO:0007669"/>
    <property type="project" value="UniProtKB-SubCell"/>
</dbReference>
<dbReference type="Proteomes" id="UP000219353">
    <property type="component" value="Unassembled WGS sequence"/>
</dbReference>
<evidence type="ECO:0000256" key="2">
    <source>
        <dbReference type="ARBA" id="ARBA00005318"/>
    </source>
</evidence>
<dbReference type="InterPro" id="IPR043129">
    <property type="entry name" value="ATPase_NBD"/>
</dbReference>
<keyword evidence="6" id="KW-0812">Transmembrane</keyword>
<dbReference type="SUPFAM" id="SSF53067">
    <property type="entry name" value="Actin-like ATPase domain"/>
    <property type="match status" value="2"/>
</dbReference>
<feature type="domain" description="GspL periplasmic" evidence="12">
    <location>
        <begin position="240"/>
        <end position="394"/>
    </location>
</feature>
<dbReference type="InterPro" id="IPR007812">
    <property type="entry name" value="T2SS_protein-GspL"/>
</dbReference>
<comment type="function">
    <text evidence="10">Inner membrane component of the type II secretion system required for the energy-dependent secretion of extracellular factors such as proteases and toxins from the periplasm.</text>
</comment>